<dbReference type="SMART" id="SM01130">
    <property type="entry name" value="DHDPS"/>
    <property type="match status" value="1"/>
</dbReference>
<organism evidence="2 3">
    <name type="scientific">Devosia ginsengisoli</name>
    <dbReference type="NCBI Taxonomy" id="400770"/>
    <lineage>
        <taxon>Bacteria</taxon>
        <taxon>Pseudomonadati</taxon>
        <taxon>Pseudomonadota</taxon>
        <taxon>Alphaproteobacteria</taxon>
        <taxon>Hyphomicrobiales</taxon>
        <taxon>Devosiaceae</taxon>
        <taxon>Devosia</taxon>
    </lineage>
</organism>
<dbReference type="InterPro" id="IPR013785">
    <property type="entry name" value="Aldolase_TIM"/>
</dbReference>
<dbReference type="Proteomes" id="UP000315364">
    <property type="component" value="Chromosome"/>
</dbReference>
<protein>
    <submittedName>
        <fullName evidence="2">Dihydrodipicolinate synthase family protein</fullName>
    </submittedName>
</protein>
<evidence type="ECO:0000256" key="1">
    <source>
        <dbReference type="ARBA" id="ARBA00023239"/>
    </source>
</evidence>
<dbReference type="AlphaFoldDB" id="A0A5B8LWV9"/>
<dbReference type="KEGG" id="dea:FPZ08_19955"/>
<keyword evidence="3" id="KW-1185">Reference proteome</keyword>
<evidence type="ECO:0000313" key="2">
    <source>
        <dbReference type="EMBL" id="QDZ12817.1"/>
    </source>
</evidence>
<proteinExistence type="predicted"/>
<dbReference type="InterPro" id="IPR002220">
    <property type="entry name" value="DapA-like"/>
</dbReference>
<keyword evidence="1" id="KW-0456">Lyase</keyword>
<gene>
    <name evidence="2" type="ORF">FPZ08_19955</name>
</gene>
<evidence type="ECO:0000313" key="3">
    <source>
        <dbReference type="Proteomes" id="UP000315364"/>
    </source>
</evidence>
<sequence>MTQTDIATRLGRTVVAVPPVAWTNELELAEEQNRKLIKHIERGGVGALLYGGNANLYHYDRGRFAALLDLLGDAADPGTDIIPSIGPDFGKLLDEARLLRNRSFAGVMALPMSFPTHPDGIEKAIRAAADTLGAPLILYIKREHYLTPERVAALLGDGAICFVKYAVERSDPAGDQYLSNLCSAIGPGNIASGMGETPIHVHLPDHGLRTYTSGGVCIAPNAAMAILAAYRAGDRAEARRLSAPFLHFERVRAAINGFSVMHDAVTLSGIADMGPILPMAGNVAEADRPKVQEAVAALVALDKTCQKSA</sequence>
<dbReference type="SUPFAM" id="SSF51569">
    <property type="entry name" value="Aldolase"/>
    <property type="match status" value="1"/>
</dbReference>
<name>A0A5B8LWV9_9HYPH</name>
<dbReference type="CDD" id="cd00408">
    <property type="entry name" value="DHDPS-like"/>
    <property type="match status" value="1"/>
</dbReference>
<dbReference type="RefSeq" id="WP_146292203.1">
    <property type="nucleotide sequence ID" value="NZ_CP042304.1"/>
</dbReference>
<dbReference type="EMBL" id="CP042304">
    <property type="protein sequence ID" value="QDZ12817.1"/>
    <property type="molecule type" value="Genomic_DNA"/>
</dbReference>
<dbReference type="GO" id="GO:0016829">
    <property type="term" value="F:lyase activity"/>
    <property type="evidence" value="ECO:0007669"/>
    <property type="project" value="UniProtKB-KW"/>
</dbReference>
<accession>A0A5B8LWV9</accession>
<dbReference type="Gene3D" id="3.20.20.70">
    <property type="entry name" value="Aldolase class I"/>
    <property type="match status" value="1"/>
</dbReference>
<reference evidence="2 3" key="1">
    <citation type="submission" date="2019-07" db="EMBL/GenBank/DDBJ databases">
        <title>Full genome sequence of Devosia sp. Gsoil 520.</title>
        <authorList>
            <person name="Im W.-T."/>
        </authorList>
    </citation>
    <scope>NUCLEOTIDE SEQUENCE [LARGE SCALE GENOMIC DNA]</scope>
    <source>
        <strain evidence="2 3">Gsoil 520</strain>
    </source>
</reference>
<dbReference type="OrthoDB" id="9778880at2"/>